<dbReference type="RefSeq" id="WP_109822893.1">
    <property type="nucleotide sequence ID" value="NZ_QGKL01000024.1"/>
</dbReference>
<evidence type="ECO:0000313" key="3">
    <source>
        <dbReference type="Proteomes" id="UP000245506"/>
    </source>
</evidence>
<dbReference type="Proteomes" id="UP000245506">
    <property type="component" value="Unassembled WGS sequence"/>
</dbReference>
<dbReference type="PROSITE" id="PS50943">
    <property type="entry name" value="HTH_CROC1"/>
    <property type="match status" value="1"/>
</dbReference>
<dbReference type="Pfam" id="PF12844">
    <property type="entry name" value="HTH_19"/>
    <property type="match status" value="1"/>
</dbReference>
<dbReference type="EMBL" id="QGKL01000024">
    <property type="protein sequence ID" value="PWQ96964.1"/>
    <property type="molecule type" value="Genomic_DNA"/>
</dbReference>
<comment type="caution">
    <text evidence="2">The sequence shown here is derived from an EMBL/GenBank/DDBJ whole genome shotgun (WGS) entry which is preliminary data.</text>
</comment>
<organism evidence="2 3">
    <name type="scientific">Leucothrix arctica</name>
    <dbReference type="NCBI Taxonomy" id="1481894"/>
    <lineage>
        <taxon>Bacteria</taxon>
        <taxon>Pseudomonadati</taxon>
        <taxon>Pseudomonadota</taxon>
        <taxon>Gammaproteobacteria</taxon>
        <taxon>Thiotrichales</taxon>
        <taxon>Thiotrichaceae</taxon>
        <taxon>Leucothrix</taxon>
    </lineage>
</organism>
<dbReference type="InterPro" id="IPR010982">
    <property type="entry name" value="Lambda_DNA-bd_dom_sf"/>
</dbReference>
<keyword evidence="3" id="KW-1185">Reference proteome</keyword>
<reference evidence="2 3" key="1">
    <citation type="submission" date="2018-05" db="EMBL/GenBank/DDBJ databases">
        <title>Leucothrix arctica sp. nov., isolated from Arctic seawater.</title>
        <authorList>
            <person name="Choi A."/>
            <person name="Baek K."/>
        </authorList>
    </citation>
    <scope>NUCLEOTIDE SEQUENCE [LARGE SCALE GENOMIC DNA]</scope>
    <source>
        <strain evidence="2 3">IMCC9719</strain>
    </source>
</reference>
<feature type="domain" description="HTH cro/C1-type" evidence="1">
    <location>
        <begin position="21"/>
        <end position="68"/>
    </location>
</feature>
<gene>
    <name evidence="2" type="ORF">DKT75_07965</name>
</gene>
<dbReference type="AlphaFoldDB" id="A0A317CE75"/>
<accession>A0A317CE75</accession>
<sequence>MFELICERMAYAVLVINSRTKKSKKQIAEELEITPSALTQLTNGRTKAPSEKTLKLLKEKFGLNPKWVLNGDQNHEAFMSDEDFSNLREDIRVVKLDPEEKNIILTLDSFARTLDYIYSTKSSSITLPLIQKSKNWLGQGGKIRPLLASPIYLDNYSKEGVTGRVYDNVLFYLEGTPPKSYIIAQKADIYLGEESWLKRNRVTFKCLHVFDSGWGSIKLGGKHSYYYLDLSHKEYISIMSKEPPKEHIKSLFS</sequence>
<dbReference type="SUPFAM" id="SSF47413">
    <property type="entry name" value="lambda repressor-like DNA-binding domains"/>
    <property type="match status" value="1"/>
</dbReference>
<dbReference type="Gene3D" id="1.10.260.40">
    <property type="entry name" value="lambda repressor-like DNA-binding domains"/>
    <property type="match status" value="1"/>
</dbReference>
<evidence type="ECO:0000313" key="2">
    <source>
        <dbReference type="EMBL" id="PWQ96964.1"/>
    </source>
</evidence>
<evidence type="ECO:0000259" key="1">
    <source>
        <dbReference type="PROSITE" id="PS50943"/>
    </source>
</evidence>
<protein>
    <recommendedName>
        <fullName evidence="1">HTH cro/C1-type domain-containing protein</fullName>
    </recommendedName>
</protein>
<name>A0A317CE75_9GAMM</name>
<dbReference type="InterPro" id="IPR001387">
    <property type="entry name" value="Cro/C1-type_HTH"/>
</dbReference>
<proteinExistence type="predicted"/>
<dbReference type="CDD" id="cd00093">
    <property type="entry name" value="HTH_XRE"/>
    <property type="match status" value="1"/>
</dbReference>
<dbReference type="GO" id="GO:0003677">
    <property type="term" value="F:DNA binding"/>
    <property type="evidence" value="ECO:0007669"/>
    <property type="project" value="InterPro"/>
</dbReference>